<evidence type="ECO:0000313" key="3">
    <source>
        <dbReference type="EMBL" id="KAA1110812.1"/>
    </source>
</evidence>
<evidence type="ECO:0000256" key="2">
    <source>
        <dbReference type="SAM" id="SignalP"/>
    </source>
</evidence>
<dbReference type="EMBL" id="VSWC01000027">
    <property type="protein sequence ID" value="KAA1110812.1"/>
    <property type="molecule type" value="Genomic_DNA"/>
</dbReference>
<feature type="region of interest" description="Disordered" evidence="1">
    <location>
        <begin position="194"/>
        <end position="238"/>
    </location>
</feature>
<sequence length="881" mass="99457">MKRCLKIAFVLLAQVPFLSATSTEGITSISGAWSPGPRDSFLQTNFRETDAQSPRDPLLLQLSSPSAESPPQGRETMYSRQASSAGPMTSGQLAQTGAADPSGSWKRPVQGPADSPVLQIFPSSADYSSQGKVNPWPGQTLRLVPLELDLFRPVAPGGSTKRTSAVLFDLNAEDVELHQPVPKKYRLDLNLDPAESSEEDVPGFLGSARYSGGSNTPTNPIRSVSNQLSGTDSHPRIHDFNQETDMRASTSQAAASPHENSGTLTIPTTHGIGNVSPFADIQALKRIQTGSQGDSSSLQQEWLPGENVGMTLDHRPPTDMGISQTFGLASFDSPFWAWLSVIRMRVHELVVGEVNESLGPSILKLKSACFLRDNLRMPNSIVGESSHGASIPSTEAEEFAYLLWALSWRTLDLLGATKDRLTYIHQQEAFLKWFIDFMLVCKDPEQCAKIKGEFLYQKITEAFNAQEGPPVYRVFRKHVLLSGISVTSKQLLMNEAAIHALIFYYKNTNEEKWHHIFEDDVNFVLKLVSFGKKWNDRLVRKPPKHSSSTIFGALIPWNTPLQSNTLRFYGDRGNIRVNKYVTLIDPLEGGDTDQLRIHKKFSLRHTDDIVWGWISRLELQEEFGKFKPHSKSTKVLQACFKAVDEQLGKQGENNHIPQTIERLLHHFWFINATILGALGCDTLQPDFKKQQKLARTFSDYFFSKGKRQRFKIQNLDAKNEADRVDKLISDLVLLKSNYNVYTVKNSNSRRANSSVVSKRSIILTEIAVIVLGFYYKNMNHEKWCALFGEDGNMLEFLIKYRYKCFSMGKLPLYQRNYLPQVKSLNLIPWERKSEIPEGELKIRAGRLFKYKSKIKLSYWTQRWRGDRGHRKPPINVSNQNV</sequence>
<accession>A0A5B0QCK1</accession>
<dbReference type="AlphaFoldDB" id="A0A5B0QCK1"/>
<proteinExistence type="predicted"/>
<reference evidence="3 4" key="1">
    <citation type="submission" date="2019-05" db="EMBL/GenBank/DDBJ databases">
        <title>Emergence of the Ug99 lineage of the wheat stem rust pathogen through somatic hybridization.</title>
        <authorList>
            <person name="Li F."/>
            <person name="Upadhyaya N.M."/>
            <person name="Sperschneider J."/>
            <person name="Matny O."/>
            <person name="Nguyen-Phuc H."/>
            <person name="Mago R."/>
            <person name="Raley C."/>
            <person name="Miller M.E."/>
            <person name="Silverstein K.A.T."/>
            <person name="Henningsen E."/>
            <person name="Hirsch C.D."/>
            <person name="Visser B."/>
            <person name="Pretorius Z.A."/>
            <person name="Steffenson B.J."/>
            <person name="Schwessinger B."/>
            <person name="Dodds P.N."/>
            <person name="Figueroa M."/>
        </authorList>
    </citation>
    <scope>NUCLEOTIDE SEQUENCE [LARGE SCALE GENOMIC DNA]</scope>
    <source>
        <strain evidence="3">21-0</strain>
    </source>
</reference>
<dbReference type="Proteomes" id="UP000324748">
    <property type="component" value="Unassembled WGS sequence"/>
</dbReference>
<feature type="compositionally biased region" description="Polar residues" evidence="1">
    <location>
        <begin position="78"/>
        <end position="95"/>
    </location>
</feature>
<keyword evidence="4" id="KW-1185">Reference proteome</keyword>
<gene>
    <name evidence="3" type="ORF">PGT21_032226</name>
</gene>
<name>A0A5B0QCK1_PUCGR</name>
<dbReference type="OrthoDB" id="10429751at2759"/>
<evidence type="ECO:0000313" key="4">
    <source>
        <dbReference type="Proteomes" id="UP000324748"/>
    </source>
</evidence>
<feature type="region of interest" description="Disordered" evidence="1">
    <location>
        <begin position="49"/>
        <end position="120"/>
    </location>
</feature>
<comment type="caution">
    <text evidence="3">The sequence shown here is derived from an EMBL/GenBank/DDBJ whole genome shotgun (WGS) entry which is preliminary data.</text>
</comment>
<protein>
    <submittedName>
        <fullName evidence="3">Uncharacterized protein</fullName>
    </submittedName>
</protein>
<feature type="compositionally biased region" description="Polar residues" evidence="1">
    <location>
        <begin position="212"/>
        <end position="232"/>
    </location>
</feature>
<evidence type="ECO:0000256" key="1">
    <source>
        <dbReference type="SAM" id="MobiDB-lite"/>
    </source>
</evidence>
<feature type="chain" id="PRO_5022753331" evidence="2">
    <location>
        <begin position="21"/>
        <end position="881"/>
    </location>
</feature>
<organism evidence="3 4">
    <name type="scientific">Puccinia graminis f. sp. tritici</name>
    <dbReference type="NCBI Taxonomy" id="56615"/>
    <lineage>
        <taxon>Eukaryota</taxon>
        <taxon>Fungi</taxon>
        <taxon>Dikarya</taxon>
        <taxon>Basidiomycota</taxon>
        <taxon>Pucciniomycotina</taxon>
        <taxon>Pucciniomycetes</taxon>
        <taxon>Pucciniales</taxon>
        <taxon>Pucciniaceae</taxon>
        <taxon>Puccinia</taxon>
    </lineage>
</organism>
<keyword evidence="2" id="KW-0732">Signal</keyword>
<feature type="signal peptide" evidence="2">
    <location>
        <begin position="1"/>
        <end position="20"/>
    </location>
</feature>